<evidence type="ECO:0000313" key="1">
    <source>
        <dbReference type="EMBL" id="CAD7257663.1"/>
    </source>
</evidence>
<protein>
    <submittedName>
        <fullName evidence="1">Uncharacterized protein</fullName>
    </submittedName>
</protein>
<reference evidence="1" key="1">
    <citation type="submission" date="2020-11" db="EMBL/GenBank/DDBJ databases">
        <authorList>
            <person name="Tran Van P."/>
        </authorList>
    </citation>
    <scope>NUCLEOTIDE SEQUENCE</scope>
</reference>
<dbReference type="EMBL" id="OC000557">
    <property type="protein sequence ID" value="CAD7257663.1"/>
    <property type="molecule type" value="Genomic_DNA"/>
</dbReference>
<organism evidence="1">
    <name type="scientific">Timema shepardi</name>
    <name type="common">Walking stick</name>
    <dbReference type="NCBI Taxonomy" id="629360"/>
    <lineage>
        <taxon>Eukaryota</taxon>
        <taxon>Metazoa</taxon>
        <taxon>Ecdysozoa</taxon>
        <taxon>Arthropoda</taxon>
        <taxon>Hexapoda</taxon>
        <taxon>Insecta</taxon>
        <taxon>Pterygota</taxon>
        <taxon>Neoptera</taxon>
        <taxon>Polyneoptera</taxon>
        <taxon>Phasmatodea</taxon>
        <taxon>Timematodea</taxon>
        <taxon>Timematoidea</taxon>
        <taxon>Timematidae</taxon>
        <taxon>Timema</taxon>
    </lineage>
</organism>
<dbReference type="AlphaFoldDB" id="A0A7R9FWF5"/>
<name>A0A7R9FWF5_TIMSH</name>
<gene>
    <name evidence="1" type="ORF">TSIB3V08_LOCUS1920</name>
</gene>
<sequence>MKEKWAANYLVPTDGRVVNPALSLIKMQLFKEISSEISLPVELIVLYTEQYANEMKCTVGLYVFTSTNFTDGTTPADGLEEKEGMTLSYRSHYYIDGEVRRHQEASLVTIRSSAGQWSVVSQTGRAFCAVSRVSIPGLITSYVVTSSSPRSIRCSSQVALYLTSGRSAFVRFPSIAMAKSCLRVYLPDDSKNGKRPSTTLTNLSGRPTTLTSKPKFLGSLMYRLYYNVLLMPLTLSSAGLKPILWDGGRKGERHGVVSQPTKVSFRANNNRWITATVDSAGYQTDLQRRSDIPDLAEVLRTVKQAWPSPRSCSLDRCSLKAVRTGWLPGGARRLEGALNRAKPSLT</sequence>
<accession>A0A7R9FWF5</accession>
<proteinExistence type="predicted"/>